<feature type="chain" id="PRO_5039577271" description="Mce-associated membrane protein" evidence="2">
    <location>
        <begin position="32"/>
        <end position="215"/>
    </location>
</feature>
<dbReference type="Proteomes" id="UP000274762">
    <property type="component" value="Unassembled WGS sequence"/>
</dbReference>
<evidence type="ECO:0008006" key="5">
    <source>
        <dbReference type="Google" id="ProtNLM"/>
    </source>
</evidence>
<dbReference type="AlphaFoldDB" id="A0A495ITL9"/>
<feature type="signal peptide" evidence="2">
    <location>
        <begin position="1"/>
        <end position="31"/>
    </location>
</feature>
<evidence type="ECO:0000256" key="1">
    <source>
        <dbReference type="SAM" id="MobiDB-lite"/>
    </source>
</evidence>
<sequence>MTTTHTPTRRSAAGRLTVTAAAIAITAALTAGCSGEDGEPTAASTTPRTPAQAQQWDPNDPPRTIEPTAATPSSALPDAAAELDRSNPGAVSQAAVQIWFSWDTATDRGPNDATARAAPLLTQKFADSLFATGSNSPGGQWLTWAKQDAVVTPTIRLMPDQGAPQTPDRKYYVYEVTQTARTPDGEQVGAPVTTSAWVICVRNGPIWEVSQLAQR</sequence>
<reference evidence="3 4" key="1">
    <citation type="submission" date="2018-10" db="EMBL/GenBank/DDBJ databases">
        <title>Sequencing the genomes of 1000 actinobacteria strains.</title>
        <authorList>
            <person name="Klenk H.-P."/>
        </authorList>
    </citation>
    <scope>NUCLEOTIDE SEQUENCE [LARGE SCALE GENOMIC DNA]</scope>
    <source>
        <strain evidence="3 4">DSM 44343</strain>
    </source>
</reference>
<evidence type="ECO:0000256" key="2">
    <source>
        <dbReference type="SAM" id="SignalP"/>
    </source>
</evidence>
<protein>
    <recommendedName>
        <fullName evidence="5">Mce-associated membrane protein</fullName>
    </recommendedName>
</protein>
<proteinExistence type="predicted"/>
<organism evidence="3 4">
    <name type="scientific">Williamsia marianensis</name>
    <dbReference type="NCBI Taxonomy" id="85044"/>
    <lineage>
        <taxon>Bacteria</taxon>
        <taxon>Bacillati</taxon>
        <taxon>Actinomycetota</taxon>
        <taxon>Actinomycetes</taxon>
        <taxon>Mycobacteriales</taxon>
        <taxon>Nocardiaceae</taxon>
        <taxon>Williamsia</taxon>
    </lineage>
</organism>
<dbReference type="RefSeq" id="WP_062800980.1">
    <property type="nucleotide sequence ID" value="NZ_CBCRXS010000021.1"/>
</dbReference>
<feature type="compositionally biased region" description="Low complexity" evidence="1">
    <location>
        <begin position="40"/>
        <end position="55"/>
    </location>
</feature>
<evidence type="ECO:0000313" key="4">
    <source>
        <dbReference type="Proteomes" id="UP000274762"/>
    </source>
</evidence>
<feature type="region of interest" description="Disordered" evidence="1">
    <location>
        <begin position="32"/>
        <end position="72"/>
    </location>
</feature>
<accession>A0A495ITL9</accession>
<dbReference type="OrthoDB" id="4458830at2"/>
<evidence type="ECO:0000313" key="3">
    <source>
        <dbReference type="EMBL" id="RKR79883.1"/>
    </source>
</evidence>
<comment type="caution">
    <text evidence="3">The sequence shown here is derived from an EMBL/GenBank/DDBJ whole genome shotgun (WGS) entry which is preliminary data.</text>
</comment>
<name>A0A495ITL9_WILMA</name>
<keyword evidence="2" id="KW-0732">Signal</keyword>
<gene>
    <name evidence="3" type="ORF">DFJ75_5026</name>
</gene>
<dbReference type="EMBL" id="RBKV01000002">
    <property type="protein sequence ID" value="RKR79883.1"/>
    <property type="molecule type" value="Genomic_DNA"/>
</dbReference>